<evidence type="ECO:0000256" key="3">
    <source>
        <dbReference type="ARBA" id="ARBA00004947"/>
    </source>
</evidence>
<dbReference type="InterPro" id="IPR005886">
    <property type="entry name" value="UDP_G4E"/>
</dbReference>
<dbReference type="PANTHER" id="PTHR43725:SF53">
    <property type="entry name" value="UDP-ARABINOSE 4-EPIMERASE 1"/>
    <property type="match status" value="1"/>
</dbReference>
<dbReference type="STRING" id="1123281.SAMN02745180_00169"/>
<dbReference type="EC" id="5.1.3.2" evidence="5 11"/>
<evidence type="ECO:0000256" key="1">
    <source>
        <dbReference type="ARBA" id="ARBA00000083"/>
    </source>
</evidence>
<dbReference type="EMBL" id="FQXR01000002">
    <property type="protein sequence ID" value="SHH37718.1"/>
    <property type="molecule type" value="Genomic_DNA"/>
</dbReference>
<dbReference type="InterPro" id="IPR001509">
    <property type="entry name" value="Epimerase_deHydtase"/>
</dbReference>
<comment type="subunit">
    <text evidence="11">Homodimer.</text>
</comment>
<evidence type="ECO:0000256" key="10">
    <source>
        <dbReference type="ARBA" id="ARBA00023277"/>
    </source>
</evidence>
<dbReference type="OrthoDB" id="9811743at2"/>
<organism evidence="13 14">
    <name type="scientific">Sporanaerobacter acetigenes DSM 13106</name>
    <dbReference type="NCBI Taxonomy" id="1123281"/>
    <lineage>
        <taxon>Bacteria</taxon>
        <taxon>Bacillati</taxon>
        <taxon>Bacillota</taxon>
        <taxon>Tissierellia</taxon>
        <taxon>Tissierellales</taxon>
        <taxon>Sporanaerobacteraceae</taxon>
        <taxon>Sporanaerobacter</taxon>
    </lineage>
</organism>
<protein>
    <recommendedName>
        <fullName evidence="6 11">UDP-glucose 4-epimerase</fullName>
        <ecNumber evidence="5 11">5.1.3.2</ecNumber>
    </recommendedName>
</protein>
<dbReference type="InterPro" id="IPR036291">
    <property type="entry name" value="NAD(P)-bd_dom_sf"/>
</dbReference>
<evidence type="ECO:0000256" key="6">
    <source>
        <dbReference type="ARBA" id="ARBA00018569"/>
    </source>
</evidence>
<evidence type="ECO:0000256" key="11">
    <source>
        <dbReference type="RuleBase" id="RU366046"/>
    </source>
</evidence>
<evidence type="ECO:0000256" key="5">
    <source>
        <dbReference type="ARBA" id="ARBA00013189"/>
    </source>
</evidence>
<evidence type="ECO:0000256" key="4">
    <source>
        <dbReference type="ARBA" id="ARBA00007637"/>
    </source>
</evidence>
<dbReference type="GO" id="GO:0033499">
    <property type="term" value="P:galactose catabolic process via UDP-galactose, Leloir pathway"/>
    <property type="evidence" value="ECO:0007669"/>
    <property type="project" value="TreeGrafter"/>
</dbReference>
<keyword evidence="14" id="KW-1185">Reference proteome</keyword>
<dbReference type="Pfam" id="PF01370">
    <property type="entry name" value="Epimerase"/>
    <property type="match status" value="1"/>
</dbReference>
<comment type="cofactor">
    <cofactor evidence="2 11">
        <name>NAD(+)</name>
        <dbReference type="ChEBI" id="CHEBI:57540"/>
    </cofactor>
</comment>
<dbReference type="SUPFAM" id="SSF51735">
    <property type="entry name" value="NAD(P)-binding Rossmann-fold domains"/>
    <property type="match status" value="1"/>
</dbReference>
<keyword evidence="7 11" id="KW-0520">NAD</keyword>
<keyword evidence="9 11" id="KW-0413">Isomerase</keyword>
<name>A0A1M5SHH1_9FIRM</name>
<dbReference type="UniPathway" id="UPA00214"/>
<evidence type="ECO:0000256" key="8">
    <source>
        <dbReference type="ARBA" id="ARBA00023144"/>
    </source>
</evidence>
<dbReference type="GO" id="GO:0003978">
    <property type="term" value="F:UDP-glucose 4-epimerase activity"/>
    <property type="evidence" value="ECO:0007669"/>
    <property type="project" value="UniProtKB-UniRule"/>
</dbReference>
<dbReference type="RefSeq" id="WP_072742638.1">
    <property type="nucleotide sequence ID" value="NZ_FQXR01000002.1"/>
</dbReference>
<dbReference type="Proteomes" id="UP000184389">
    <property type="component" value="Unassembled WGS sequence"/>
</dbReference>
<comment type="catalytic activity">
    <reaction evidence="1 11">
        <text>UDP-alpha-D-glucose = UDP-alpha-D-galactose</text>
        <dbReference type="Rhea" id="RHEA:22168"/>
        <dbReference type="ChEBI" id="CHEBI:58885"/>
        <dbReference type="ChEBI" id="CHEBI:66914"/>
        <dbReference type="EC" id="5.1.3.2"/>
    </reaction>
</comment>
<dbReference type="AlphaFoldDB" id="A0A1M5SHH1"/>
<evidence type="ECO:0000313" key="14">
    <source>
        <dbReference type="Proteomes" id="UP000184389"/>
    </source>
</evidence>
<keyword evidence="8" id="KW-0299">Galactose metabolism</keyword>
<dbReference type="PANTHER" id="PTHR43725">
    <property type="entry name" value="UDP-GLUCOSE 4-EPIMERASE"/>
    <property type="match status" value="1"/>
</dbReference>
<evidence type="ECO:0000259" key="12">
    <source>
        <dbReference type="Pfam" id="PF01370"/>
    </source>
</evidence>
<proteinExistence type="inferred from homology"/>
<accession>A0A1M5SHH1</accession>
<gene>
    <name evidence="13" type="ORF">SAMN02745180_00169</name>
</gene>
<sequence>MAILVTGGAGYIGSHTVMELLENRDEVVVVDNLVKGHKNAIKGGKFYCGDIRDEDFLDRVFKESEIEAVIHFAAYSLVGESMKDPIGYYNNNVRGTITLLRFMKKHGVKNIVFSSTAAVYGEAKNVPITEDDDTCPENPYGESKLAIEKLLKWASDSLDINYIALRYFNAAGAHESGVIGEDHDPETHLIPIVLETALGRREKIIIFGDDYNTPDGTCIRDYIHVMDLAQAHLLALDKLKKDGESGIYNLGNGKGFSVKEVIEKSKEVTGRDIPVEIGNRRKGDPHILVASSEKAKKELQWKPKYNSLEKIIEDAWKWHSNTH</sequence>
<feature type="domain" description="NAD-dependent epimerase/dehydratase" evidence="12">
    <location>
        <begin position="3"/>
        <end position="251"/>
    </location>
</feature>
<dbReference type="NCBIfam" id="TIGR01179">
    <property type="entry name" value="galE"/>
    <property type="match status" value="1"/>
</dbReference>
<comment type="similarity">
    <text evidence="4 11">Belongs to the NAD(P)-dependent epimerase/dehydratase family.</text>
</comment>
<comment type="pathway">
    <text evidence="3 11">Carbohydrate metabolism; galactose metabolism.</text>
</comment>
<dbReference type="Gene3D" id="3.90.25.10">
    <property type="entry name" value="UDP-galactose 4-epimerase, domain 1"/>
    <property type="match status" value="1"/>
</dbReference>
<dbReference type="Gene3D" id="3.40.50.720">
    <property type="entry name" value="NAD(P)-binding Rossmann-like Domain"/>
    <property type="match status" value="1"/>
</dbReference>
<evidence type="ECO:0000256" key="9">
    <source>
        <dbReference type="ARBA" id="ARBA00023235"/>
    </source>
</evidence>
<evidence type="ECO:0000256" key="7">
    <source>
        <dbReference type="ARBA" id="ARBA00023027"/>
    </source>
</evidence>
<reference evidence="13 14" key="1">
    <citation type="submission" date="2016-11" db="EMBL/GenBank/DDBJ databases">
        <authorList>
            <person name="Jaros S."/>
            <person name="Januszkiewicz K."/>
            <person name="Wedrychowicz H."/>
        </authorList>
    </citation>
    <scope>NUCLEOTIDE SEQUENCE [LARGE SCALE GENOMIC DNA]</scope>
    <source>
        <strain evidence="13 14">DSM 13106</strain>
    </source>
</reference>
<keyword evidence="10 11" id="KW-0119">Carbohydrate metabolism</keyword>
<dbReference type="CDD" id="cd05247">
    <property type="entry name" value="UDP_G4E_1_SDR_e"/>
    <property type="match status" value="1"/>
</dbReference>
<evidence type="ECO:0000313" key="13">
    <source>
        <dbReference type="EMBL" id="SHH37718.1"/>
    </source>
</evidence>
<evidence type="ECO:0000256" key="2">
    <source>
        <dbReference type="ARBA" id="ARBA00001911"/>
    </source>
</evidence>